<keyword evidence="2" id="KW-1185">Reference proteome</keyword>
<evidence type="ECO:0000313" key="1">
    <source>
        <dbReference type="EMBL" id="MEE1944210.1"/>
    </source>
</evidence>
<dbReference type="EMBL" id="JAZDQT010000001">
    <property type="protein sequence ID" value="MEE1944210.1"/>
    <property type="molecule type" value="Genomic_DNA"/>
</dbReference>
<evidence type="ECO:0000313" key="2">
    <source>
        <dbReference type="Proteomes" id="UP001336835"/>
    </source>
</evidence>
<accession>A0ABU7I423</accession>
<evidence type="ECO:0008006" key="3">
    <source>
        <dbReference type="Google" id="ProtNLM"/>
    </source>
</evidence>
<dbReference type="Proteomes" id="UP001336835">
    <property type="component" value="Unassembled WGS sequence"/>
</dbReference>
<sequence>MSLFSENEPETYEINERVLRCHNCSNDTFWSRRAQLNTAVASFFNLDWANKEATCLVCSQCNYIHWFLI</sequence>
<reference evidence="1 2" key="1">
    <citation type="submission" date="2024-01" db="EMBL/GenBank/DDBJ databases">
        <title>Pedobacter sp. nov., isolated from fresh soil.</title>
        <authorList>
            <person name="Le N.T.T."/>
        </authorList>
    </citation>
    <scope>NUCLEOTIDE SEQUENCE [LARGE SCALE GENOMIC DNA]</scope>
    <source>
        <strain evidence="1 2">KR3-3</strain>
    </source>
</reference>
<organism evidence="1 2">
    <name type="scientific">Pedobacter albus</name>
    <dbReference type="NCBI Taxonomy" id="3113905"/>
    <lineage>
        <taxon>Bacteria</taxon>
        <taxon>Pseudomonadati</taxon>
        <taxon>Bacteroidota</taxon>
        <taxon>Sphingobacteriia</taxon>
        <taxon>Sphingobacteriales</taxon>
        <taxon>Sphingobacteriaceae</taxon>
        <taxon>Pedobacter</taxon>
    </lineage>
</organism>
<proteinExistence type="predicted"/>
<comment type="caution">
    <text evidence="1">The sequence shown here is derived from an EMBL/GenBank/DDBJ whole genome shotgun (WGS) entry which is preliminary data.</text>
</comment>
<name>A0ABU7I423_9SPHI</name>
<gene>
    <name evidence="1" type="ORF">VRU48_03755</name>
</gene>
<protein>
    <recommendedName>
        <fullName evidence="3">DNA-binding protein</fullName>
    </recommendedName>
</protein>
<dbReference type="RefSeq" id="WP_330106585.1">
    <property type="nucleotide sequence ID" value="NZ_JAZDQT010000001.1"/>
</dbReference>